<keyword evidence="5" id="KW-1003">Cell membrane</keyword>
<keyword evidence="17" id="KW-1185">Reference proteome</keyword>
<evidence type="ECO:0000256" key="5">
    <source>
        <dbReference type="ARBA" id="ARBA00022475"/>
    </source>
</evidence>
<dbReference type="FunFam" id="3.40.50.300:FF:000527">
    <property type="entry name" value="Tyrosine-protein kinase etk"/>
    <property type="match status" value="1"/>
</dbReference>
<comment type="similarity">
    <text evidence="2">Belongs to the CpsD/CapB family.</text>
</comment>
<gene>
    <name evidence="16" type="ORF">DN745_17765</name>
</gene>
<dbReference type="Pfam" id="PF13614">
    <property type="entry name" value="AAA_31"/>
    <property type="match status" value="1"/>
</dbReference>
<dbReference type="RefSeq" id="WP_111336997.1">
    <property type="nucleotide sequence ID" value="NZ_CP030032.1"/>
</dbReference>
<dbReference type="PANTHER" id="PTHR32309:SF13">
    <property type="entry name" value="FERRIC ENTEROBACTIN TRANSPORT PROTEIN FEPE"/>
    <property type="match status" value="1"/>
</dbReference>
<keyword evidence="12" id="KW-1133">Transmembrane helix</keyword>
<reference evidence="16 17" key="1">
    <citation type="submission" date="2018-06" db="EMBL/GenBank/DDBJ databases">
        <title>Lujinxingia sediminis gen. nov. sp. nov., a new facultative anaerobic member of the class Deltaproteobacteria, and proposal of Lujinxingaceae fam. nov.</title>
        <authorList>
            <person name="Guo L.-Y."/>
            <person name="Li C.-M."/>
            <person name="Wang S."/>
            <person name="Du Z.-J."/>
        </authorList>
    </citation>
    <scope>NUCLEOTIDE SEQUENCE [LARGE SCALE GENOMIC DNA]</scope>
    <source>
        <strain evidence="16 17">FA350</strain>
    </source>
</reference>
<dbReference type="EC" id="2.7.10.2" evidence="4"/>
<keyword evidence="10" id="KW-0418">Kinase</keyword>
<dbReference type="InterPro" id="IPR025669">
    <property type="entry name" value="AAA_dom"/>
</dbReference>
<dbReference type="NCBIfam" id="TIGR01007">
    <property type="entry name" value="eps_fam"/>
    <property type="match status" value="1"/>
</dbReference>
<keyword evidence="14" id="KW-0829">Tyrosine-protein kinase</keyword>
<organism evidence="16 17">
    <name type="scientific">Bradymonas sediminis</name>
    <dbReference type="NCBI Taxonomy" id="1548548"/>
    <lineage>
        <taxon>Bacteria</taxon>
        <taxon>Deltaproteobacteria</taxon>
        <taxon>Bradymonadales</taxon>
        <taxon>Bradymonadaceae</taxon>
        <taxon>Bradymonas</taxon>
    </lineage>
</organism>
<evidence type="ECO:0000313" key="17">
    <source>
        <dbReference type="Proteomes" id="UP000249799"/>
    </source>
</evidence>
<comment type="similarity">
    <text evidence="3">Belongs to the etk/wzc family.</text>
</comment>
<dbReference type="InterPro" id="IPR050445">
    <property type="entry name" value="Bact_polysacc_biosynth/exp"/>
</dbReference>
<evidence type="ECO:0000256" key="13">
    <source>
        <dbReference type="ARBA" id="ARBA00023136"/>
    </source>
</evidence>
<evidence type="ECO:0000256" key="6">
    <source>
        <dbReference type="ARBA" id="ARBA00022519"/>
    </source>
</evidence>
<accession>A0A2Z4FPW9</accession>
<evidence type="ECO:0000256" key="11">
    <source>
        <dbReference type="ARBA" id="ARBA00022840"/>
    </source>
</evidence>
<dbReference type="CDD" id="cd05387">
    <property type="entry name" value="BY-kinase"/>
    <property type="match status" value="1"/>
</dbReference>
<keyword evidence="8" id="KW-0812">Transmembrane</keyword>
<evidence type="ECO:0000256" key="10">
    <source>
        <dbReference type="ARBA" id="ARBA00022777"/>
    </source>
</evidence>
<dbReference type="PANTHER" id="PTHR32309">
    <property type="entry name" value="TYROSINE-PROTEIN KINASE"/>
    <property type="match status" value="1"/>
</dbReference>
<dbReference type="GO" id="GO:0005524">
    <property type="term" value="F:ATP binding"/>
    <property type="evidence" value="ECO:0007669"/>
    <property type="project" value="UniProtKB-KW"/>
</dbReference>
<dbReference type="InterPro" id="IPR003856">
    <property type="entry name" value="LPS_length_determ_N"/>
</dbReference>
<dbReference type="EMBL" id="CP030032">
    <property type="protein sequence ID" value="AWV91077.1"/>
    <property type="molecule type" value="Genomic_DNA"/>
</dbReference>
<dbReference type="Pfam" id="PF02706">
    <property type="entry name" value="Wzz"/>
    <property type="match status" value="1"/>
</dbReference>
<evidence type="ECO:0000313" key="16">
    <source>
        <dbReference type="EMBL" id="AWV91077.1"/>
    </source>
</evidence>
<evidence type="ECO:0000256" key="8">
    <source>
        <dbReference type="ARBA" id="ARBA00022692"/>
    </source>
</evidence>
<dbReference type="OrthoDB" id="9812433at2"/>
<dbReference type="GO" id="GO:0042802">
    <property type="term" value="F:identical protein binding"/>
    <property type="evidence" value="ECO:0007669"/>
    <property type="project" value="UniProtKB-ARBA"/>
</dbReference>
<evidence type="ECO:0000256" key="12">
    <source>
        <dbReference type="ARBA" id="ARBA00022989"/>
    </source>
</evidence>
<protein>
    <recommendedName>
        <fullName evidence="4">non-specific protein-tyrosine kinase</fullName>
        <ecNumber evidence="4">2.7.10.2</ecNumber>
    </recommendedName>
</protein>
<evidence type="ECO:0000256" key="2">
    <source>
        <dbReference type="ARBA" id="ARBA00007316"/>
    </source>
</evidence>
<dbReference type="GO" id="GO:0004715">
    <property type="term" value="F:non-membrane spanning protein tyrosine kinase activity"/>
    <property type="evidence" value="ECO:0007669"/>
    <property type="project" value="UniProtKB-EC"/>
</dbReference>
<evidence type="ECO:0000256" key="7">
    <source>
        <dbReference type="ARBA" id="ARBA00022679"/>
    </source>
</evidence>
<keyword evidence="9" id="KW-0547">Nucleotide-binding</keyword>
<sequence length="761" mass="85013">MSESNNFNELRAPLPQENTEDLGELLTHYWRLLKRYYWVILLACALGLVGAFFITKEMKPVYQAQSQIIFHQSQSNLFGKQIEKVELLNPGDRWQFEQFWNTQREVLRSRWFGGRVVKKLGLIDDYEFLPKPAPELEQRTPEQREKIVIAKLLGSYQVSLAPDSRVANVVAKSNDAELSAKIADAVAETYVEYTQDFQSGGLEEIVTWFDSYVASKKSELEESQTKLQRFKRDHNILSLSYENRQNLTANNMATVNEQLMEVRGKLSAESALLSQIREMEKADKRKSAGGGAENAQDDIDQARVKKRAIADLIDNTSLKEAFGQEALLEQELADLRTRYLGDHPRVQAAQGRLDVVRKNIREEISRVHIGVANRVSVLEKNRANLEQQLEQLKNEVFALNELGVEYSQHMDRAENLKKLYNTVLMRSAEMDLSSLYKGDTIQVLEKAEIPAGPVSPRLPLNLAVGLLIGIALGSATIVLIDALDTTIKSDADVSNYSDKPLLALLPQIDASALKSLEVIGETAADTITFTAPKSSFAEGIRTLRTNLMFMAPDNPPKLLLVTSPGPGEGKTMTSVNMAIAMAQSGQRTLIIDADMRRPRLHKALGIENKNHGLSSIILGNEELDNVVQPTRVENLSVLACGQIPPNPSELLHSERFAQLVEEVREKYDRVIFDSPPLGAVSDALVLSHSVDGALLILSFGNTQKEMLRRSVDQLMSIGGPLMGFVLNEIRADASGYAYQYYYRYSYDNRGDADGDKPRMVG</sequence>
<evidence type="ECO:0000256" key="3">
    <source>
        <dbReference type="ARBA" id="ARBA00008883"/>
    </source>
</evidence>
<keyword evidence="13" id="KW-0472">Membrane</keyword>
<keyword evidence="11" id="KW-0067">ATP-binding</keyword>
<evidence type="ECO:0000256" key="1">
    <source>
        <dbReference type="ARBA" id="ARBA00004429"/>
    </source>
</evidence>
<comment type="catalytic activity">
    <reaction evidence="15">
        <text>L-tyrosyl-[protein] + ATP = O-phospho-L-tyrosyl-[protein] + ADP + H(+)</text>
        <dbReference type="Rhea" id="RHEA:10596"/>
        <dbReference type="Rhea" id="RHEA-COMP:10136"/>
        <dbReference type="Rhea" id="RHEA-COMP:20101"/>
        <dbReference type="ChEBI" id="CHEBI:15378"/>
        <dbReference type="ChEBI" id="CHEBI:30616"/>
        <dbReference type="ChEBI" id="CHEBI:46858"/>
        <dbReference type="ChEBI" id="CHEBI:61978"/>
        <dbReference type="ChEBI" id="CHEBI:456216"/>
        <dbReference type="EC" id="2.7.10.2"/>
    </reaction>
</comment>
<evidence type="ECO:0000256" key="9">
    <source>
        <dbReference type="ARBA" id="ARBA00022741"/>
    </source>
</evidence>
<name>A0A2Z4FPW9_9DELT</name>
<evidence type="ECO:0000256" key="4">
    <source>
        <dbReference type="ARBA" id="ARBA00011903"/>
    </source>
</evidence>
<dbReference type="KEGG" id="bsed:DN745_17765"/>
<evidence type="ECO:0000256" key="15">
    <source>
        <dbReference type="ARBA" id="ARBA00051245"/>
    </source>
</evidence>
<dbReference type="InterPro" id="IPR027417">
    <property type="entry name" value="P-loop_NTPase"/>
</dbReference>
<keyword evidence="6" id="KW-0997">Cell inner membrane</keyword>
<dbReference type="Proteomes" id="UP000249799">
    <property type="component" value="Chromosome"/>
</dbReference>
<keyword evidence="7" id="KW-0808">Transferase</keyword>
<proteinExistence type="inferred from homology"/>
<dbReference type="SUPFAM" id="SSF52540">
    <property type="entry name" value="P-loop containing nucleoside triphosphate hydrolases"/>
    <property type="match status" value="1"/>
</dbReference>
<dbReference type="InterPro" id="IPR005702">
    <property type="entry name" value="Wzc-like_C"/>
</dbReference>
<dbReference type="GO" id="GO:0005886">
    <property type="term" value="C:plasma membrane"/>
    <property type="evidence" value="ECO:0007669"/>
    <property type="project" value="UniProtKB-SubCell"/>
</dbReference>
<evidence type="ECO:0000256" key="14">
    <source>
        <dbReference type="ARBA" id="ARBA00023137"/>
    </source>
</evidence>
<dbReference type="AlphaFoldDB" id="A0A2Z4FPW9"/>
<comment type="subcellular location">
    <subcellularLocation>
        <location evidence="1">Cell inner membrane</location>
        <topology evidence="1">Multi-pass membrane protein</topology>
    </subcellularLocation>
</comment>
<dbReference type="Gene3D" id="3.40.50.300">
    <property type="entry name" value="P-loop containing nucleotide triphosphate hydrolases"/>
    <property type="match status" value="1"/>
</dbReference>